<evidence type="ECO:0000313" key="3">
    <source>
        <dbReference type="Proteomes" id="UP000238493"/>
    </source>
</evidence>
<feature type="transmembrane region" description="Helical" evidence="1">
    <location>
        <begin position="355"/>
        <end position="374"/>
    </location>
</feature>
<evidence type="ECO:0000313" key="2">
    <source>
        <dbReference type="EMBL" id="PQA71714.1"/>
    </source>
</evidence>
<feature type="transmembrane region" description="Helical" evidence="1">
    <location>
        <begin position="405"/>
        <end position="421"/>
    </location>
</feature>
<comment type="caution">
    <text evidence="2">The sequence shown here is derived from an EMBL/GenBank/DDBJ whole genome shotgun (WGS) entry which is preliminary data.</text>
</comment>
<name>A0A2S7IUL4_9HYPH</name>
<evidence type="ECO:0000256" key="1">
    <source>
        <dbReference type="SAM" id="Phobius"/>
    </source>
</evidence>
<dbReference type="Proteomes" id="UP000238493">
    <property type="component" value="Unassembled WGS sequence"/>
</dbReference>
<feature type="transmembrane region" description="Helical" evidence="1">
    <location>
        <begin position="433"/>
        <end position="451"/>
    </location>
</feature>
<keyword evidence="3" id="KW-1185">Reference proteome</keyword>
<protein>
    <recommendedName>
        <fullName evidence="4">Glycosyltransferase RgtA/B/C/D-like domain-containing protein</fullName>
    </recommendedName>
</protein>
<feature type="transmembrane region" description="Helical" evidence="1">
    <location>
        <begin position="94"/>
        <end position="115"/>
    </location>
</feature>
<gene>
    <name evidence="2" type="ORF">C3731_20725</name>
</gene>
<dbReference type="EMBL" id="PTRC01000051">
    <property type="protein sequence ID" value="PQA71714.1"/>
    <property type="molecule type" value="Genomic_DNA"/>
</dbReference>
<accession>A0A2S7IUL4</accession>
<feature type="transmembrane region" description="Helical" evidence="1">
    <location>
        <begin position="12"/>
        <end position="32"/>
    </location>
</feature>
<dbReference type="AlphaFoldDB" id="A0A2S7IUL4"/>
<proteinExistence type="predicted"/>
<feature type="transmembrane region" description="Helical" evidence="1">
    <location>
        <begin position="184"/>
        <end position="204"/>
    </location>
</feature>
<feature type="transmembrane region" description="Helical" evidence="1">
    <location>
        <begin position="381"/>
        <end position="399"/>
    </location>
</feature>
<reference evidence="2 3" key="1">
    <citation type="submission" date="2018-02" db="EMBL/GenBank/DDBJ databases">
        <title>Draft genome sequence of Ochrobactrum oryzae found in Brazil.</title>
        <authorList>
            <person name="Cerdeira L."/>
            <person name="Andrade F."/>
            <person name="Zacariotto T."/>
            <person name="Barbosa B."/>
            <person name="Santos S."/>
            <person name="Cassetari V."/>
            <person name="Lincopan N."/>
        </authorList>
    </citation>
    <scope>NUCLEOTIDE SEQUENCE [LARGE SCALE GENOMIC DNA]</scope>
    <source>
        <strain evidence="2 3">OA447</strain>
    </source>
</reference>
<feature type="transmembrane region" description="Helical" evidence="1">
    <location>
        <begin position="149"/>
        <end position="178"/>
    </location>
</feature>
<keyword evidence="1" id="KW-0812">Transmembrane</keyword>
<keyword evidence="1" id="KW-1133">Transmembrane helix</keyword>
<sequence length="452" mass="50577">MKSHSRNTDICLLFIAMASAAFCIYAFFPGYIYSDVFDQYMQAVTSTYTDWHPPMLALMWRAQYLVLGNGNWFYSINFAVAAISLFVLVKRLPLYASVPVFLMVFFSPLFMGQLGFPAKDVVLSVLLLTIVALLSTIDNNRGALGGEWVLFLLIVTIAVALLSRTNAPFIVAPIIVYLTMGWRLSIRSVISAALITLIAIGVSGPINHNIFRATELRPVTSLQIFDLGGISYFTGRNHFPGPWTAKERTEIEDDCYNPLSWDNYAWGECGFVNQKARKQNLTTAWVQAIYENPVAYIKHRIMYFNEFLRFVGDFDAFRYVSWTEPGYQNQKFPGDYTIHKSYVELMGAHPRQPWHLPYIWLALSAGLLIVSAPCRNADAKLINCLSFASLAYIGAYLLVGVASDFRYVLPSSYLIIACFLLRWGRGEAIGTRATVISGGLVSISIIAVGALL</sequence>
<keyword evidence="1" id="KW-0472">Membrane</keyword>
<feature type="transmembrane region" description="Helical" evidence="1">
    <location>
        <begin position="72"/>
        <end position="89"/>
    </location>
</feature>
<evidence type="ECO:0008006" key="4">
    <source>
        <dbReference type="Google" id="ProtNLM"/>
    </source>
</evidence>
<organism evidence="2 3">
    <name type="scientific">Brucella oryzae</name>
    <dbReference type="NCBI Taxonomy" id="335286"/>
    <lineage>
        <taxon>Bacteria</taxon>
        <taxon>Pseudomonadati</taxon>
        <taxon>Pseudomonadota</taxon>
        <taxon>Alphaproteobacteria</taxon>
        <taxon>Hyphomicrobiales</taxon>
        <taxon>Brucellaceae</taxon>
        <taxon>Brucella/Ochrobactrum group</taxon>
        <taxon>Brucella</taxon>
    </lineage>
</organism>